<reference evidence="16 17" key="1">
    <citation type="submission" date="2020-04" db="EMBL/GenBank/DDBJ databases">
        <title>Genomic insights into acetone-butanol-ethanol (ABE) fermentation by sequencing solventogenic clostridia strains.</title>
        <authorList>
            <person name="Brown S."/>
        </authorList>
    </citation>
    <scope>NUCLEOTIDE SEQUENCE [LARGE SCALE GENOMIC DNA]</scope>
    <source>
        <strain evidence="16 17">DJ011</strain>
    </source>
</reference>
<dbReference type="AlphaFoldDB" id="A0A923J231"/>
<dbReference type="EC" id="6.3.2.30" evidence="5"/>
<dbReference type="InterPro" id="IPR013815">
    <property type="entry name" value="ATP_grasp_subdomain_1"/>
</dbReference>
<dbReference type="InterPro" id="IPR036565">
    <property type="entry name" value="Mur-like_cat_sf"/>
</dbReference>
<proteinExistence type="inferred from homology"/>
<dbReference type="Gene3D" id="3.90.190.20">
    <property type="entry name" value="Mur ligase, C-terminal domain"/>
    <property type="match status" value="1"/>
</dbReference>
<evidence type="ECO:0000259" key="15">
    <source>
        <dbReference type="PROSITE" id="PS50975"/>
    </source>
</evidence>
<sequence length="871" mass="97132">MKALNFKYFDGRNIYCHRRCIKLELDLEGFSDIPSNAIDGFNEKLINIIPSLKKHRCGIDEDMGFVKRLKEGTYLAHICEHIVIELQNIIGIEAAYGKAREISGEIYYIIYECKYKNTGIEAGKTAIMIINSIINKKNFNIKEYILRLKEVLREEELGPSTLAIIGEAKNKNLPVIRIGEGSMFQIGYGSTSKMIEATISSNTSGLSIDIACDKLLTKKILFNQYIPVTEGDEIKNTIQMLLEAERLGYPVVIKPRYGNQGKGVFVNLRNEKELMNAYKTVSKDYKDIIIEKYIEGNDYRVCVVDYEVVAVSERIPPYVIGDGNSSIIQLIYRMNFDERRGEGHEKPLTKIKINEELVNYVWKNSYSLNSIPKKGEKIFLRENANLSTGGLAIDCTEKICKENIEICKRAAMAVGLDICGIDICCTDISKPIDGAIIEVNAAPGIRMHEYPCEGNKRNVAGAIVNMLFKNIENQIPVISITGTNGKTTTTRLVSYVLSLAGYKTGMTTTGGIYINNTCIDKGDTTGYESALTVLTNKEVEVAVLETARGGIIKKGLAYDLADVGIITNITSDHLGINNINTLEELAFVKALVIEAVKDNGYSVLNADDKMSMSILDRAKGNIIMFSNNKDNTYLRKNVENGGYGIYAFDDFIYVEGDGSISPIIKISDIKITLGGILKCNIENAMCACAALVALGVDYSIIRKGMENFYPNEEYNPGRFNLYNIGDVTVILDYGHNIEGYKAAIEGVKKLDYKRLIGIVGVPGDRNDDNIIEIGKISGQNFDYIYIKEDKDKRCRKEGEVSELIRKGVLESSFNNKNINIILDEVSALKEALKNSRKGDLIIMFFEEYEPLLNIVKKEINSLNKNSNEALA</sequence>
<evidence type="ECO:0000256" key="6">
    <source>
        <dbReference type="ARBA" id="ARBA00013005"/>
    </source>
</evidence>
<dbReference type="Gene3D" id="3.30.470.20">
    <property type="entry name" value="ATP-grasp fold, B domain"/>
    <property type="match status" value="2"/>
</dbReference>
<dbReference type="GO" id="GO:0071160">
    <property type="term" value="F:cyanophycin synthetase activity (L-aspartate-adding)"/>
    <property type="evidence" value="ECO:0007669"/>
    <property type="project" value="UniProtKB-EC"/>
</dbReference>
<evidence type="ECO:0000256" key="7">
    <source>
        <dbReference type="ARBA" id="ARBA00022036"/>
    </source>
</evidence>
<evidence type="ECO:0000256" key="5">
    <source>
        <dbReference type="ARBA" id="ARBA00012968"/>
    </source>
</evidence>
<dbReference type="GO" id="GO:0004326">
    <property type="term" value="F:tetrahydrofolylpolyglutamate synthase activity"/>
    <property type="evidence" value="ECO:0007669"/>
    <property type="project" value="InterPro"/>
</dbReference>
<dbReference type="Proteomes" id="UP000563151">
    <property type="component" value="Unassembled WGS sequence"/>
</dbReference>
<comment type="caution">
    <text evidence="16">The sequence shown here is derived from an EMBL/GenBank/DDBJ whole genome shotgun (WGS) entry which is preliminary data.</text>
</comment>
<dbReference type="PROSITE" id="PS01011">
    <property type="entry name" value="FOLYLPOLYGLU_SYNT_1"/>
    <property type="match status" value="1"/>
</dbReference>
<dbReference type="Gene3D" id="3.40.1190.10">
    <property type="entry name" value="Mur-like, catalytic domain"/>
    <property type="match status" value="1"/>
</dbReference>
<dbReference type="GO" id="GO:0046872">
    <property type="term" value="F:metal ion binding"/>
    <property type="evidence" value="ECO:0007669"/>
    <property type="project" value="InterPro"/>
</dbReference>
<dbReference type="Gene3D" id="3.30.1490.20">
    <property type="entry name" value="ATP-grasp fold, A domain"/>
    <property type="match status" value="1"/>
</dbReference>
<dbReference type="InterPro" id="IPR011810">
    <property type="entry name" value="Cya_phycin_syn"/>
</dbReference>
<evidence type="ECO:0000256" key="14">
    <source>
        <dbReference type="PROSITE-ProRule" id="PRU00409"/>
    </source>
</evidence>
<evidence type="ECO:0000313" key="17">
    <source>
        <dbReference type="Proteomes" id="UP000563151"/>
    </source>
</evidence>
<evidence type="ECO:0000256" key="1">
    <source>
        <dbReference type="ARBA" id="ARBA00003184"/>
    </source>
</evidence>
<comment type="catalytic activity">
    <reaction evidence="12">
        <text>[L-4-(L-arginin-2-N-yl)aspartate](n)-L-aspartate + L-arginine + ATP = [L-4-(L-arginin-2-N-yl)aspartate](n+1) + ADP + phosphate + H(+)</text>
        <dbReference type="Rhea" id="RHEA:23888"/>
        <dbReference type="Rhea" id="RHEA-COMP:13732"/>
        <dbReference type="Rhea" id="RHEA-COMP:13733"/>
        <dbReference type="ChEBI" id="CHEBI:15378"/>
        <dbReference type="ChEBI" id="CHEBI:30616"/>
        <dbReference type="ChEBI" id="CHEBI:32682"/>
        <dbReference type="ChEBI" id="CHEBI:43474"/>
        <dbReference type="ChEBI" id="CHEBI:137986"/>
        <dbReference type="ChEBI" id="CHEBI:137990"/>
        <dbReference type="ChEBI" id="CHEBI:456216"/>
        <dbReference type="EC" id="6.3.2.30"/>
    </reaction>
</comment>
<protein>
    <recommendedName>
        <fullName evidence="7">Cyanophycin synthetase</fullName>
        <ecNumber evidence="6">6.3.2.29</ecNumber>
        <ecNumber evidence="5">6.3.2.30</ecNumber>
    </recommendedName>
    <alternativeName>
        <fullName evidence="11">Cyanophycin synthase</fullName>
    </alternativeName>
</protein>
<keyword evidence="9 14" id="KW-0547">Nucleotide-binding</keyword>
<evidence type="ECO:0000313" key="16">
    <source>
        <dbReference type="EMBL" id="MBC2399414.1"/>
    </source>
</evidence>
<dbReference type="InterPro" id="IPR013651">
    <property type="entry name" value="ATP-grasp_RimK-type"/>
</dbReference>
<evidence type="ECO:0000256" key="13">
    <source>
        <dbReference type="ARBA" id="ARBA00048425"/>
    </source>
</evidence>
<comment type="subunit">
    <text evidence="4">Homodimer.</text>
</comment>
<keyword evidence="8 16" id="KW-0436">Ligase</keyword>
<feature type="domain" description="ATP-grasp" evidence="15">
    <location>
        <begin position="218"/>
        <end position="468"/>
    </location>
</feature>
<dbReference type="Pfam" id="PF08443">
    <property type="entry name" value="RimK"/>
    <property type="match status" value="1"/>
</dbReference>
<comment type="pathway">
    <text evidence="2">Cell wall biogenesis; peptidoglycan biosynthesis.</text>
</comment>
<dbReference type="PROSITE" id="PS50975">
    <property type="entry name" value="ATP_GRASP"/>
    <property type="match status" value="1"/>
</dbReference>
<evidence type="ECO:0000256" key="3">
    <source>
        <dbReference type="ARBA" id="ARBA00009060"/>
    </source>
</evidence>
<dbReference type="SUPFAM" id="SSF53623">
    <property type="entry name" value="MurD-like peptide ligases, catalytic domain"/>
    <property type="match status" value="1"/>
</dbReference>
<dbReference type="SUPFAM" id="SSF56059">
    <property type="entry name" value="Glutathione synthetase ATP-binding domain-like"/>
    <property type="match status" value="1"/>
</dbReference>
<dbReference type="PANTHER" id="PTHR23135">
    <property type="entry name" value="MUR LIGASE FAMILY MEMBER"/>
    <property type="match status" value="1"/>
</dbReference>
<comment type="similarity">
    <text evidence="3">In the C-terminal section; belongs to the MurCDEF family.</text>
</comment>
<dbReference type="EMBL" id="JAAZWO010000027">
    <property type="protein sequence ID" value="MBC2399414.1"/>
    <property type="molecule type" value="Genomic_DNA"/>
</dbReference>
<dbReference type="InterPro" id="IPR018109">
    <property type="entry name" value="Folylpolyglutamate_synth_CS"/>
</dbReference>
<keyword evidence="10 14" id="KW-0067">ATP-binding</keyword>
<dbReference type="NCBIfam" id="NF010623">
    <property type="entry name" value="PRK14016.1"/>
    <property type="match status" value="1"/>
</dbReference>
<dbReference type="InterPro" id="IPR013221">
    <property type="entry name" value="Mur_ligase_cen"/>
</dbReference>
<dbReference type="Pfam" id="PF02875">
    <property type="entry name" value="Mur_ligase_C"/>
    <property type="match status" value="1"/>
</dbReference>
<dbReference type="SUPFAM" id="SSF53244">
    <property type="entry name" value="MurD-like peptide ligases, peptide-binding domain"/>
    <property type="match status" value="1"/>
</dbReference>
<comment type="function">
    <text evidence="1">Catalyzes the ATP-dependent polymerization of arginine and aspartate to multi-L-arginyl-poly-L-aspartic acid (cyanophycin; a water-insoluble reserve polymer).</text>
</comment>
<evidence type="ECO:0000256" key="11">
    <source>
        <dbReference type="ARBA" id="ARBA00031353"/>
    </source>
</evidence>
<dbReference type="GO" id="GO:0005524">
    <property type="term" value="F:ATP binding"/>
    <property type="evidence" value="ECO:0007669"/>
    <property type="project" value="UniProtKB-UniRule"/>
</dbReference>
<dbReference type="PANTHER" id="PTHR23135:SF18">
    <property type="entry name" value="CYANOPHYCIN SYNTHETASE"/>
    <property type="match status" value="1"/>
</dbReference>
<evidence type="ECO:0000256" key="9">
    <source>
        <dbReference type="ARBA" id="ARBA00022741"/>
    </source>
</evidence>
<dbReference type="InterPro" id="IPR036615">
    <property type="entry name" value="Mur_ligase_C_dom_sf"/>
</dbReference>
<evidence type="ECO:0000256" key="4">
    <source>
        <dbReference type="ARBA" id="ARBA00011738"/>
    </source>
</evidence>
<keyword evidence="17" id="KW-1185">Reference proteome</keyword>
<dbReference type="InterPro" id="IPR044019">
    <property type="entry name" value="Cyanophycin_syn_N"/>
</dbReference>
<dbReference type="InterPro" id="IPR004101">
    <property type="entry name" value="Mur_ligase_C"/>
</dbReference>
<accession>A0A923J231</accession>
<name>A0A923J231_CLOTT</name>
<dbReference type="NCBIfam" id="TIGR02068">
    <property type="entry name" value="cya_phycin_syn"/>
    <property type="match status" value="1"/>
</dbReference>
<evidence type="ECO:0000256" key="2">
    <source>
        <dbReference type="ARBA" id="ARBA00004752"/>
    </source>
</evidence>
<dbReference type="Pfam" id="PF08245">
    <property type="entry name" value="Mur_ligase_M"/>
    <property type="match status" value="1"/>
</dbReference>
<evidence type="ECO:0000256" key="10">
    <source>
        <dbReference type="ARBA" id="ARBA00022840"/>
    </source>
</evidence>
<dbReference type="RefSeq" id="WP_035145122.1">
    <property type="nucleotide sequence ID" value="NZ_JAAZWO010000027.1"/>
</dbReference>
<dbReference type="EC" id="6.3.2.29" evidence="6"/>
<organism evidence="16 17">
    <name type="scientific">Clostridium tetanomorphum</name>
    <dbReference type="NCBI Taxonomy" id="1553"/>
    <lineage>
        <taxon>Bacteria</taxon>
        <taxon>Bacillati</taxon>
        <taxon>Bacillota</taxon>
        <taxon>Clostridia</taxon>
        <taxon>Eubacteriales</taxon>
        <taxon>Clostridiaceae</taxon>
        <taxon>Clostridium</taxon>
    </lineage>
</organism>
<dbReference type="Pfam" id="PF18921">
    <property type="entry name" value="Cyanophycin_syn"/>
    <property type="match status" value="1"/>
</dbReference>
<evidence type="ECO:0000256" key="12">
    <source>
        <dbReference type="ARBA" id="ARBA00048094"/>
    </source>
</evidence>
<gene>
    <name evidence="16" type="primary">cphA</name>
    <name evidence="16" type="ORF">HGG79_16795</name>
</gene>
<comment type="catalytic activity">
    <reaction evidence="13">
        <text>[L-4-(L-arginin-2-N-yl)aspartate](n) + L-aspartate + ATP = [L-4-(L-arginin-2-N-yl)aspartate](n)-L-aspartate + ADP + phosphate + H(+)</text>
        <dbReference type="Rhea" id="RHEA:13277"/>
        <dbReference type="Rhea" id="RHEA-COMP:13728"/>
        <dbReference type="Rhea" id="RHEA-COMP:13733"/>
        <dbReference type="ChEBI" id="CHEBI:15378"/>
        <dbReference type="ChEBI" id="CHEBI:29991"/>
        <dbReference type="ChEBI" id="CHEBI:30616"/>
        <dbReference type="ChEBI" id="CHEBI:43474"/>
        <dbReference type="ChEBI" id="CHEBI:137986"/>
        <dbReference type="ChEBI" id="CHEBI:137990"/>
        <dbReference type="ChEBI" id="CHEBI:456216"/>
        <dbReference type="EC" id="6.3.2.29"/>
    </reaction>
</comment>
<dbReference type="InterPro" id="IPR011761">
    <property type="entry name" value="ATP-grasp"/>
</dbReference>
<evidence type="ECO:0000256" key="8">
    <source>
        <dbReference type="ARBA" id="ARBA00022598"/>
    </source>
</evidence>
<dbReference type="GO" id="GO:0071161">
    <property type="term" value="F:cyanophycin synthetase activity (L-arginine-adding)"/>
    <property type="evidence" value="ECO:0007669"/>
    <property type="project" value="UniProtKB-EC"/>
</dbReference>